<keyword evidence="1" id="KW-1133">Transmembrane helix</keyword>
<accession>X0VEE0</accession>
<gene>
    <name evidence="2" type="ORF">S01H1_48721</name>
</gene>
<keyword evidence="1" id="KW-0812">Transmembrane</keyword>
<keyword evidence="1" id="KW-0472">Membrane</keyword>
<feature type="non-terminal residue" evidence="2">
    <location>
        <position position="35"/>
    </location>
</feature>
<comment type="caution">
    <text evidence="2">The sequence shown here is derived from an EMBL/GenBank/DDBJ whole genome shotgun (WGS) entry which is preliminary data.</text>
</comment>
<name>X0VEE0_9ZZZZ</name>
<sequence>MMEIPILWKEWLMLMAAILSLAWWCGRILERDDEG</sequence>
<dbReference type="AlphaFoldDB" id="X0VEE0"/>
<proteinExistence type="predicted"/>
<protein>
    <submittedName>
        <fullName evidence="2">Uncharacterized protein</fullName>
    </submittedName>
</protein>
<dbReference type="EMBL" id="BARS01031295">
    <property type="protein sequence ID" value="GAG16554.1"/>
    <property type="molecule type" value="Genomic_DNA"/>
</dbReference>
<organism evidence="2">
    <name type="scientific">marine sediment metagenome</name>
    <dbReference type="NCBI Taxonomy" id="412755"/>
    <lineage>
        <taxon>unclassified sequences</taxon>
        <taxon>metagenomes</taxon>
        <taxon>ecological metagenomes</taxon>
    </lineage>
</organism>
<feature type="transmembrane region" description="Helical" evidence="1">
    <location>
        <begin position="12"/>
        <end position="29"/>
    </location>
</feature>
<evidence type="ECO:0000313" key="2">
    <source>
        <dbReference type="EMBL" id="GAG16554.1"/>
    </source>
</evidence>
<reference evidence="2" key="1">
    <citation type="journal article" date="2014" name="Front. Microbiol.">
        <title>High frequency of phylogenetically diverse reductive dehalogenase-homologous genes in deep subseafloor sedimentary metagenomes.</title>
        <authorList>
            <person name="Kawai M."/>
            <person name="Futagami T."/>
            <person name="Toyoda A."/>
            <person name="Takaki Y."/>
            <person name="Nishi S."/>
            <person name="Hori S."/>
            <person name="Arai W."/>
            <person name="Tsubouchi T."/>
            <person name="Morono Y."/>
            <person name="Uchiyama I."/>
            <person name="Ito T."/>
            <person name="Fujiyama A."/>
            <person name="Inagaki F."/>
            <person name="Takami H."/>
        </authorList>
    </citation>
    <scope>NUCLEOTIDE SEQUENCE</scope>
    <source>
        <strain evidence="2">Expedition CK06-06</strain>
    </source>
</reference>
<evidence type="ECO:0000256" key="1">
    <source>
        <dbReference type="SAM" id="Phobius"/>
    </source>
</evidence>